<dbReference type="GO" id="GO:0016758">
    <property type="term" value="F:hexosyltransferase activity"/>
    <property type="evidence" value="ECO:0007669"/>
    <property type="project" value="UniProtKB-ARBA"/>
</dbReference>
<dbReference type="EMBL" id="QRUK01000005">
    <property type="protein sequence ID" value="RGR60100.1"/>
    <property type="molecule type" value="Genomic_DNA"/>
</dbReference>
<sequence length="569" mass="67143">MVQNKLKKIFGKIKREGLINAIQNYVDKEATLKKELKIIRDYHLINEEERKQQKEFKFECEEKISIITPLYNTPKDFLIQLIDSVEKQTYSNWELCLADGSDLDHEYVREICMKYMEADNRIIYKKLEENEGIVGNTNKAIQMATGTYLGLLDHDDILHESALYECMKEIQNSADFIYTDEMKFEKKIEDSIDIVCKSGFGKDELRSHNYICHFVVFKKQLLDNMTEFYRREYEGSQDYDMVLRLTEKAEKIVHIPKILYYWRVHAGSVAQNLSVKQYAVDAAIKAISDQLKRSGEKGTVKCNLPYETIYRIEYEVPQTPVVSLCLWTEEKIDYQVYIKELLKKTSYRPLEIITTAEMSFDYDEEQIQIITLRKNDYKNRYEWFENARKSMTGQYEVYMNCECIPERKEWIEELLMYASRQDVGVVGVSIKNSEEQVVFGGGILDKEEGIHIMNEGLEWREQGYEANMRHVRNTTLLTSVCMMIAKEKLDGAGGFQTDLGDCADIDICLKCLEKHYWNVWNCFAVMKYTGDKSIKDFWNNDDLLFERWIDRIEREDNYYHPLLKKLGKI</sequence>
<keyword evidence="2" id="KW-0808">Transferase</keyword>
<dbReference type="Proteomes" id="UP000283652">
    <property type="component" value="Unassembled WGS sequence"/>
</dbReference>
<dbReference type="SUPFAM" id="SSF53448">
    <property type="entry name" value="Nucleotide-diphospho-sugar transferases"/>
    <property type="match status" value="2"/>
</dbReference>
<proteinExistence type="predicted"/>
<name>A0A412F3M3_9FIRM</name>
<gene>
    <name evidence="2" type="ORF">DWY33_04675</name>
</gene>
<dbReference type="InterPro" id="IPR001173">
    <property type="entry name" value="Glyco_trans_2-like"/>
</dbReference>
<feature type="domain" description="Glycosyltransferase 2-like" evidence="1">
    <location>
        <begin position="65"/>
        <end position="179"/>
    </location>
</feature>
<dbReference type="AlphaFoldDB" id="A0A412F3M3"/>
<dbReference type="Gene3D" id="3.90.550.10">
    <property type="entry name" value="Spore Coat Polysaccharide Biosynthesis Protein SpsA, Chain A"/>
    <property type="match status" value="2"/>
</dbReference>
<accession>A0A412F3M3</accession>
<protein>
    <submittedName>
        <fullName evidence="2">Glycosyltransferase</fullName>
    </submittedName>
</protein>
<evidence type="ECO:0000313" key="3">
    <source>
        <dbReference type="Proteomes" id="UP000283652"/>
    </source>
</evidence>
<dbReference type="InterPro" id="IPR029044">
    <property type="entry name" value="Nucleotide-diphossugar_trans"/>
</dbReference>
<evidence type="ECO:0000259" key="1">
    <source>
        <dbReference type="Pfam" id="PF00535"/>
    </source>
</evidence>
<dbReference type="Pfam" id="PF00535">
    <property type="entry name" value="Glycos_transf_2"/>
    <property type="match status" value="1"/>
</dbReference>
<dbReference type="PANTHER" id="PTHR22916">
    <property type="entry name" value="GLYCOSYLTRANSFERASE"/>
    <property type="match status" value="1"/>
</dbReference>
<organism evidence="2 3">
    <name type="scientific">Dorea formicigenerans</name>
    <dbReference type="NCBI Taxonomy" id="39486"/>
    <lineage>
        <taxon>Bacteria</taxon>
        <taxon>Bacillati</taxon>
        <taxon>Bacillota</taxon>
        <taxon>Clostridia</taxon>
        <taxon>Lachnospirales</taxon>
        <taxon>Lachnospiraceae</taxon>
        <taxon>Dorea</taxon>
    </lineage>
</organism>
<reference evidence="2 3" key="1">
    <citation type="submission" date="2018-08" db="EMBL/GenBank/DDBJ databases">
        <title>A genome reference for cultivated species of the human gut microbiota.</title>
        <authorList>
            <person name="Zou Y."/>
            <person name="Xue W."/>
            <person name="Luo G."/>
        </authorList>
    </citation>
    <scope>NUCLEOTIDE SEQUENCE [LARGE SCALE GENOMIC DNA]</scope>
    <source>
        <strain evidence="2 3">AF25-11</strain>
    </source>
</reference>
<comment type="caution">
    <text evidence="2">The sequence shown here is derived from an EMBL/GenBank/DDBJ whole genome shotgun (WGS) entry which is preliminary data.</text>
</comment>
<evidence type="ECO:0000313" key="2">
    <source>
        <dbReference type="EMBL" id="RGR60100.1"/>
    </source>
</evidence>
<dbReference type="PANTHER" id="PTHR22916:SF3">
    <property type="entry name" value="UDP-GLCNAC:BETAGAL BETA-1,3-N-ACETYLGLUCOSAMINYLTRANSFERASE-LIKE PROTEIN 1"/>
    <property type="match status" value="1"/>
</dbReference>
<dbReference type="CDD" id="cd04184">
    <property type="entry name" value="GT2_RfbC_Mx_like"/>
    <property type="match status" value="1"/>
</dbReference>